<dbReference type="InterPro" id="IPR050984">
    <property type="entry name" value="Gfo/Idh/MocA_domain"/>
</dbReference>
<dbReference type="PANTHER" id="PTHR22604">
    <property type="entry name" value="OXIDOREDUCTASES"/>
    <property type="match status" value="1"/>
</dbReference>
<name>A0ABD0JXF3_9CAEN</name>
<dbReference type="PANTHER" id="PTHR22604:SF105">
    <property type="entry name" value="TRANS-1,2-DIHYDROBENZENE-1,2-DIOL DEHYDROGENASE"/>
    <property type="match status" value="1"/>
</dbReference>
<protein>
    <recommendedName>
        <fullName evidence="5">Trans-1,2-dihydrobenzene-1,2-diol dehydrogenase</fullName>
        <ecNumber evidence="4">1.1.1.179</ecNumber>
        <ecNumber evidence="3">1.3.1.20</ecNumber>
    </recommendedName>
    <alternativeName>
        <fullName evidence="8">D-xylose 1-dehydrogenase</fullName>
    </alternativeName>
    <alternativeName>
        <fullName evidence="7">D-xylose-NADP dehydrogenase</fullName>
    </alternativeName>
    <alternativeName>
        <fullName evidence="6">Dimeric dihydrodiol dehydrogenase</fullName>
    </alternativeName>
</protein>
<evidence type="ECO:0000313" key="13">
    <source>
        <dbReference type="EMBL" id="KAK7479558.1"/>
    </source>
</evidence>
<evidence type="ECO:0000256" key="8">
    <source>
        <dbReference type="ARBA" id="ARBA00043025"/>
    </source>
</evidence>
<dbReference type="GO" id="GO:0047837">
    <property type="term" value="F:D-xylose 1-dehydrogenase (NADP+) activity"/>
    <property type="evidence" value="ECO:0007669"/>
    <property type="project" value="UniProtKB-EC"/>
</dbReference>
<dbReference type="Pfam" id="PF02894">
    <property type="entry name" value="GFO_IDH_MocA_C"/>
    <property type="match status" value="1"/>
</dbReference>
<evidence type="ECO:0000256" key="5">
    <source>
        <dbReference type="ARBA" id="ARBA00040603"/>
    </source>
</evidence>
<evidence type="ECO:0000256" key="6">
    <source>
        <dbReference type="ARBA" id="ARBA00042926"/>
    </source>
</evidence>
<gene>
    <name evidence="13" type="ORF">BaRGS_00029195</name>
</gene>
<evidence type="ECO:0000256" key="9">
    <source>
        <dbReference type="ARBA" id="ARBA00047423"/>
    </source>
</evidence>
<keyword evidence="14" id="KW-1185">Reference proteome</keyword>
<dbReference type="Proteomes" id="UP001519460">
    <property type="component" value="Unassembled WGS sequence"/>
</dbReference>
<evidence type="ECO:0000259" key="11">
    <source>
        <dbReference type="Pfam" id="PF01408"/>
    </source>
</evidence>
<comment type="catalytic activity">
    <reaction evidence="9">
        <text>(1R,2R)-1,2-dihydrobenzene-1,2-diol + NADP(+) = catechol + NADPH + H(+)</text>
        <dbReference type="Rhea" id="RHEA:16729"/>
        <dbReference type="ChEBI" id="CHEBI:10702"/>
        <dbReference type="ChEBI" id="CHEBI:15378"/>
        <dbReference type="ChEBI" id="CHEBI:18135"/>
        <dbReference type="ChEBI" id="CHEBI:57783"/>
        <dbReference type="ChEBI" id="CHEBI:58349"/>
        <dbReference type="EC" id="1.3.1.20"/>
    </reaction>
</comment>
<evidence type="ECO:0000259" key="12">
    <source>
        <dbReference type="Pfam" id="PF02894"/>
    </source>
</evidence>
<dbReference type="EC" id="1.3.1.20" evidence="3"/>
<dbReference type="Gene3D" id="3.40.50.720">
    <property type="entry name" value="NAD(P)-binding Rossmann-like Domain"/>
    <property type="match status" value="1"/>
</dbReference>
<dbReference type="InterPro" id="IPR036291">
    <property type="entry name" value="NAD(P)-bd_dom_sf"/>
</dbReference>
<evidence type="ECO:0000256" key="4">
    <source>
        <dbReference type="ARBA" id="ARBA00038984"/>
    </source>
</evidence>
<dbReference type="AlphaFoldDB" id="A0ABD0JXF3"/>
<dbReference type="InterPro" id="IPR000683">
    <property type="entry name" value="Gfo/Idh/MocA-like_OxRdtase_N"/>
</dbReference>
<accession>A0ABD0JXF3</accession>
<dbReference type="EMBL" id="JACVVK020000300">
    <property type="protein sequence ID" value="KAK7479558.1"/>
    <property type="molecule type" value="Genomic_DNA"/>
</dbReference>
<comment type="catalytic activity">
    <reaction evidence="10">
        <text>D-xylose + NADP(+) = D-xylono-1,5-lactone + NADPH + H(+)</text>
        <dbReference type="Rhea" id="RHEA:22000"/>
        <dbReference type="ChEBI" id="CHEBI:15378"/>
        <dbReference type="ChEBI" id="CHEBI:15867"/>
        <dbReference type="ChEBI" id="CHEBI:53455"/>
        <dbReference type="ChEBI" id="CHEBI:57783"/>
        <dbReference type="ChEBI" id="CHEBI:58349"/>
        <dbReference type="EC" id="1.1.1.179"/>
    </reaction>
</comment>
<dbReference type="SUPFAM" id="SSF51735">
    <property type="entry name" value="NAD(P)-binding Rossmann-fold domains"/>
    <property type="match status" value="1"/>
</dbReference>
<comment type="caution">
    <text evidence="13">The sequence shown here is derived from an EMBL/GenBank/DDBJ whole genome shotgun (WGS) entry which is preliminary data.</text>
</comment>
<evidence type="ECO:0000256" key="3">
    <source>
        <dbReference type="ARBA" id="ARBA00038853"/>
    </source>
</evidence>
<evidence type="ECO:0000313" key="14">
    <source>
        <dbReference type="Proteomes" id="UP001519460"/>
    </source>
</evidence>
<keyword evidence="2" id="KW-0560">Oxidoreductase</keyword>
<comment type="similarity">
    <text evidence="1">Belongs to the Gfo/Idh/MocA family.</text>
</comment>
<dbReference type="InterPro" id="IPR004104">
    <property type="entry name" value="Gfo/Idh/MocA-like_OxRdtase_C"/>
</dbReference>
<reference evidence="13 14" key="1">
    <citation type="journal article" date="2023" name="Sci. Data">
        <title>Genome assembly of the Korean intertidal mud-creeper Batillaria attramentaria.</title>
        <authorList>
            <person name="Patra A.K."/>
            <person name="Ho P.T."/>
            <person name="Jun S."/>
            <person name="Lee S.J."/>
            <person name="Kim Y."/>
            <person name="Won Y.J."/>
        </authorList>
    </citation>
    <scope>NUCLEOTIDE SEQUENCE [LARGE SCALE GENOMIC DNA]</scope>
    <source>
        <strain evidence="13">Wonlab-2016</strain>
    </source>
</reference>
<sequence>MATRWGICTAGKISHDFCGALQTLSSKDHQIVAVGARRLEDARQFADRFNIPRAYGSYEELAEDKDIDVVYIATIHPYHHAVCRLFLKQNHNILCEKPLTLSLRGTQELLAEAQARKVFFMEIRKELREGTLGEVRMLVASICLPLDSVDRIRKRELGGGGLMDIGCYAVQAANLVFPGKPEKIDVEGVFYEEGVDMGGCIILKYSGGRLANLSYHTATEDGANRLAILGSKGNIVVPGHFWCADRLVTPSGEKVFPFPGCSCDFNFDNSIGFTYEIDAVRDCLNKGLKECPAMPHSDTETIMFILEEIQRQLGVTYDYP</sequence>
<dbReference type="Gene3D" id="3.30.360.10">
    <property type="entry name" value="Dihydrodipicolinate Reductase, domain 2"/>
    <property type="match status" value="1"/>
</dbReference>
<dbReference type="Pfam" id="PF01408">
    <property type="entry name" value="GFO_IDH_MocA"/>
    <property type="match status" value="1"/>
</dbReference>
<evidence type="ECO:0000256" key="1">
    <source>
        <dbReference type="ARBA" id="ARBA00010928"/>
    </source>
</evidence>
<dbReference type="GO" id="GO:0047115">
    <property type="term" value="F:trans-1,2-dihydrobenzene-1,2-diol dehydrogenase activity"/>
    <property type="evidence" value="ECO:0007669"/>
    <property type="project" value="UniProtKB-EC"/>
</dbReference>
<evidence type="ECO:0000256" key="10">
    <source>
        <dbReference type="ARBA" id="ARBA00049233"/>
    </source>
</evidence>
<feature type="domain" description="Gfo/Idh/MocA-like oxidoreductase N-terminal" evidence="11">
    <location>
        <begin position="4"/>
        <end position="121"/>
    </location>
</feature>
<evidence type="ECO:0000256" key="7">
    <source>
        <dbReference type="ARBA" id="ARBA00042988"/>
    </source>
</evidence>
<evidence type="ECO:0000256" key="2">
    <source>
        <dbReference type="ARBA" id="ARBA00023002"/>
    </source>
</evidence>
<dbReference type="SUPFAM" id="SSF55347">
    <property type="entry name" value="Glyceraldehyde-3-phosphate dehydrogenase-like, C-terminal domain"/>
    <property type="match status" value="1"/>
</dbReference>
<organism evidence="13 14">
    <name type="scientific">Batillaria attramentaria</name>
    <dbReference type="NCBI Taxonomy" id="370345"/>
    <lineage>
        <taxon>Eukaryota</taxon>
        <taxon>Metazoa</taxon>
        <taxon>Spiralia</taxon>
        <taxon>Lophotrochozoa</taxon>
        <taxon>Mollusca</taxon>
        <taxon>Gastropoda</taxon>
        <taxon>Caenogastropoda</taxon>
        <taxon>Sorbeoconcha</taxon>
        <taxon>Cerithioidea</taxon>
        <taxon>Batillariidae</taxon>
        <taxon>Batillaria</taxon>
    </lineage>
</organism>
<proteinExistence type="inferred from homology"/>
<feature type="domain" description="Gfo/Idh/MocA-like oxidoreductase C-terminal" evidence="12">
    <location>
        <begin position="124"/>
        <end position="236"/>
    </location>
</feature>
<dbReference type="EC" id="1.1.1.179" evidence="4"/>